<evidence type="ECO:0000313" key="8">
    <source>
        <dbReference type="EMBL" id="WAR13339.1"/>
    </source>
</evidence>
<comment type="cofactor">
    <cofactor evidence="1">
        <name>Mn(2+)</name>
        <dbReference type="ChEBI" id="CHEBI:29035"/>
    </cofactor>
</comment>
<dbReference type="Gene3D" id="3.90.79.10">
    <property type="entry name" value="Nucleoside Triphosphate Pyrophosphohydrolase"/>
    <property type="match status" value="2"/>
</dbReference>
<keyword evidence="9" id="KW-1185">Reference proteome</keyword>
<evidence type="ECO:0000256" key="2">
    <source>
        <dbReference type="ARBA" id="ARBA00001946"/>
    </source>
</evidence>
<gene>
    <name evidence="8" type="ORF">MAR_027519</name>
</gene>
<dbReference type="InterPro" id="IPR039121">
    <property type="entry name" value="NUDT19"/>
</dbReference>
<sequence length="502" mass="57361">MKSFLSRGGPGPYIFSRERPKEFSEVPSELAFLICTIRETFEEPGILLVRDINRLRNEPINEDQPVSGKSSFLSDSILKLGGKGSRKMPNSDDLYPEDPYFDGEREILSVLGTMEQLMIRYPNINRSEMFHADDNSERRNFVCNIKMKDGQLPPLFKTHWREAATLLLVAKSRTPVVSKFQTCNLQILMLKRSGKSKFMPKLHVFPGGVADAADFSPEWLDQFGKLGNDSVNSMKSFLSRGGPGPYMFSRERSKEFSEVPSELAFRICALRVTFKESGILLVRDINGLRNEPIKVGDQPVSGKSSILSDSILKPWRERVDEDASQFITLCKTLDIVPDVWSLFEWSNWLTPKLSVKVRRYDTAFFLCVVDYMPEAIHCYKETTELEWSSASQFVLKHQDQSNSLKLAPPQIVELGRILHRCRKGDDLYPEDPDFDGEREILSVPGTMERLRIKYPNMNRSEMLLHGDDASDDWNFVCNIKMKDGQLPPLFETFDSDVPQANL</sequence>
<keyword evidence="4" id="KW-0479">Metal-binding</keyword>
<name>A0ABY7EY39_MYAAR</name>
<proteinExistence type="inferred from homology"/>
<organism evidence="8 9">
    <name type="scientific">Mya arenaria</name>
    <name type="common">Soft-shell clam</name>
    <dbReference type="NCBI Taxonomy" id="6604"/>
    <lineage>
        <taxon>Eukaryota</taxon>
        <taxon>Metazoa</taxon>
        <taxon>Spiralia</taxon>
        <taxon>Lophotrochozoa</taxon>
        <taxon>Mollusca</taxon>
        <taxon>Bivalvia</taxon>
        <taxon>Autobranchia</taxon>
        <taxon>Heteroconchia</taxon>
        <taxon>Euheterodonta</taxon>
        <taxon>Imparidentia</taxon>
        <taxon>Neoheterodontei</taxon>
        <taxon>Myida</taxon>
        <taxon>Myoidea</taxon>
        <taxon>Myidae</taxon>
        <taxon>Mya</taxon>
    </lineage>
</organism>
<dbReference type="PANTHER" id="PTHR12318">
    <property type="entry name" value="TESTOSTERONE-REGULATED PROTEIN RP2"/>
    <property type="match status" value="1"/>
</dbReference>
<keyword evidence="5" id="KW-0378">Hydrolase</keyword>
<evidence type="ECO:0000256" key="6">
    <source>
        <dbReference type="ARBA" id="ARBA00022842"/>
    </source>
</evidence>
<evidence type="ECO:0000256" key="7">
    <source>
        <dbReference type="ARBA" id="ARBA00023211"/>
    </source>
</evidence>
<evidence type="ECO:0000256" key="5">
    <source>
        <dbReference type="ARBA" id="ARBA00022801"/>
    </source>
</evidence>
<evidence type="ECO:0000256" key="1">
    <source>
        <dbReference type="ARBA" id="ARBA00001936"/>
    </source>
</evidence>
<comment type="similarity">
    <text evidence="3">Belongs to the Nudix hydrolase family.</text>
</comment>
<keyword evidence="7" id="KW-0464">Manganese</keyword>
<comment type="cofactor">
    <cofactor evidence="2">
        <name>Mg(2+)</name>
        <dbReference type="ChEBI" id="CHEBI:18420"/>
    </cofactor>
</comment>
<dbReference type="EMBL" id="CP111019">
    <property type="protein sequence ID" value="WAR13339.1"/>
    <property type="molecule type" value="Genomic_DNA"/>
</dbReference>
<dbReference type="Proteomes" id="UP001164746">
    <property type="component" value="Chromosome 8"/>
</dbReference>
<protein>
    <submittedName>
        <fullName evidence="8">NUD19-like protein</fullName>
    </submittedName>
</protein>
<reference evidence="8" key="1">
    <citation type="submission" date="2022-11" db="EMBL/GenBank/DDBJ databases">
        <title>Centuries of genome instability and evolution in soft-shell clam transmissible cancer (bioRxiv).</title>
        <authorList>
            <person name="Hart S.F.M."/>
            <person name="Yonemitsu M.A."/>
            <person name="Giersch R.M."/>
            <person name="Beal B.F."/>
            <person name="Arriagada G."/>
            <person name="Davis B.W."/>
            <person name="Ostrander E.A."/>
            <person name="Goff S.P."/>
            <person name="Metzger M.J."/>
        </authorList>
    </citation>
    <scope>NUCLEOTIDE SEQUENCE</scope>
    <source>
        <strain evidence="8">MELC-2E11</strain>
        <tissue evidence="8">Siphon/mantle</tissue>
    </source>
</reference>
<accession>A0ABY7EY39</accession>
<dbReference type="PANTHER" id="PTHR12318:SF0">
    <property type="entry name" value="ACYL-COENZYME A DIPHOSPHATASE NUDT19"/>
    <property type="match status" value="1"/>
</dbReference>
<evidence type="ECO:0000256" key="4">
    <source>
        <dbReference type="ARBA" id="ARBA00022723"/>
    </source>
</evidence>
<evidence type="ECO:0000256" key="3">
    <source>
        <dbReference type="ARBA" id="ARBA00005582"/>
    </source>
</evidence>
<keyword evidence="6" id="KW-0460">Magnesium</keyword>
<evidence type="ECO:0000313" key="9">
    <source>
        <dbReference type="Proteomes" id="UP001164746"/>
    </source>
</evidence>
<dbReference type="CDD" id="cd18870">
    <property type="entry name" value="NUDIX_AcylCoAdiphos_Nudt19"/>
    <property type="match status" value="1"/>
</dbReference>